<organism evidence="1 2">
    <name type="scientific">Nannocystis bainbridge</name>
    <dbReference type="NCBI Taxonomy" id="2995303"/>
    <lineage>
        <taxon>Bacteria</taxon>
        <taxon>Pseudomonadati</taxon>
        <taxon>Myxococcota</taxon>
        <taxon>Polyangia</taxon>
        <taxon>Nannocystales</taxon>
        <taxon>Nannocystaceae</taxon>
        <taxon>Nannocystis</taxon>
    </lineage>
</organism>
<gene>
    <name evidence="1" type="ORF">POL25_42300</name>
</gene>
<evidence type="ECO:0000313" key="1">
    <source>
        <dbReference type="EMBL" id="MDC0723590.1"/>
    </source>
</evidence>
<keyword evidence="2" id="KW-1185">Reference proteome</keyword>
<accession>A0ABT5EDW0</accession>
<sequence length="52" mass="5833">MAGVRAVRRLLRGADVRADGQFHRYFAHRAFKTSRPFQFLLALLGSTTLQAG</sequence>
<comment type="caution">
    <text evidence="1">The sequence shown here is derived from an EMBL/GenBank/DDBJ whole genome shotgun (WGS) entry which is preliminary data.</text>
</comment>
<protein>
    <submittedName>
        <fullName evidence="1">Uncharacterized protein</fullName>
    </submittedName>
</protein>
<reference evidence="1 2" key="1">
    <citation type="submission" date="2022-11" db="EMBL/GenBank/DDBJ databases">
        <title>Minimal conservation of predation-associated metabolite biosynthetic gene clusters underscores biosynthetic potential of Myxococcota including descriptions for ten novel species: Archangium lansinium sp. nov., Myxococcus landrumus sp. nov., Nannocystis bai.</title>
        <authorList>
            <person name="Ahearne A."/>
            <person name="Stevens C."/>
            <person name="Dowd S."/>
        </authorList>
    </citation>
    <scope>NUCLEOTIDE SEQUENCE [LARGE SCALE GENOMIC DNA]</scope>
    <source>
        <strain evidence="1 2">BB15-2</strain>
    </source>
</reference>
<name>A0ABT5EDW0_9BACT</name>
<dbReference type="Proteomes" id="UP001221686">
    <property type="component" value="Unassembled WGS sequence"/>
</dbReference>
<dbReference type="RefSeq" id="WP_272092135.1">
    <property type="nucleotide sequence ID" value="NZ_JAQNDL010000005.1"/>
</dbReference>
<evidence type="ECO:0000313" key="2">
    <source>
        <dbReference type="Proteomes" id="UP001221686"/>
    </source>
</evidence>
<proteinExistence type="predicted"/>
<dbReference type="EMBL" id="JAQNDL010000005">
    <property type="protein sequence ID" value="MDC0723590.1"/>
    <property type="molecule type" value="Genomic_DNA"/>
</dbReference>